<evidence type="ECO:0000256" key="12">
    <source>
        <dbReference type="SAM" id="Phobius"/>
    </source>
</evidence>
<dbReference type="InterPro" id="IPR018113">
    <property type="entry name" value="PTrfase_EIIB_Cys"/>
</dbReference>
<accession>A0ABV5HHU7</accession>
<dbReference type="InterPro" id="IPR050558">
    <property type="entry name" value="PTS_Sugar-Specific_Components"/>
</dbReference>
<dbReference type="SUPFAM" id="SSF51261">
    <property type="entry name" value="Duplicated hybrid motif"/>
    <property type="match status" value="1"/>
</dbReference>
<keyword evidence="4" id="KW-0762">Sugar transport</keyword>
<evidence type="ECO:0000259" key="14">
    <source>
        <dbReference type="PROSITE" id="PS51098"/>
    </source>
</evidence>
<dbReference type="InterPro" id="IPR011055">
    <property type="entry name" value="Dup_hybrid_motif"/>
</dbReference>
<dbReference type="NCBIfam" id="TIGR00830">
    <property type="entry name" value="PTBA"/>
    <property type="match status" value="1"/>
</dbReference>
<dbReference type="InterPro" id="IPR036878">
    <property type="entry name" value="Glu_permease_IIB"/>
</dbReference>
<evidence type="ECO:0000256" key="3">
    <source>
        <dbReference type="ARBA" id="ARBA00022475"/>
    </source>
</evidence>
<feature type="transmembrane region" description="Helical" evidence="12">
    <location>
        <begin position="428"/>
        <end position="454"/>
    </location>
</feature>
<evidence type="ECO:0000259" key="15">
    <source>
        <dbReference type="PROSITE" id="PS51103"/>
    </source>
</evidence>
<evidence type="ECO:0000313" key="16">
    <source>
        <dbReference type="EMBL" id="MFB9133813.1"/>
    </source>
</evidence>
<feature type="transmembrane region" description="Helical" evidence="12">
    <location>
        <begin position="253"/>
        <end position="280"/>
    </location>
</feature>
<evidence type="ECO:0000256" key="7">
    <source>
        <dbReference type="ARBA" id="ARBA00022692"/>
    </source>
</evidence>
<feature type="domain" description="PTS EIIA type-1" evidence="13">
    <location>
        <begin position="504"/>
        <end position="608"/>
    </location>
</feature>
<keyword evidence="8" id="KW-0418">Kinase</keyword>
<dbReference type="InterPro" id="IPR013013">
    <property type="entry name" value="PTS_EIIC_1"/>
</dbReference>
<dbReference type="Proteomes" id="UP001589645">
    <property type="component" value="Unassembled WGS sequence"/>
</dbReference>
<evidence type="ECO:0000256" key="8">
    <source>
        <dbReference type="ARBA" id="ARBA00022777"/>
    </source>
</evidence>
<proteinExistence type="predicted"/>
<dbReference type="PROSITE" id="PS51103">
    <property type="entry name" value="PTS_EIIC_TYPE_1"/>
    <property type="match status" value="1"/>
</dbReference>
<feature type="transmembrane region" description="Helical" evidence="12">
    <location>
        <begin position="386"/>
        <end position="407"/>
    </location>
</feature>
<dbReference type="EMBL" id="JBHMEP010000001">
    <property type="protein sequence ID" value="MFB9133813.1"/>
    <property type="molecule type" value="Genomic_DNA"/>
</dbReference>
<gene>
    <name evidence="16" type="ORF">ACFFUV_02385</name>
</gene>
<comment type="subcellular location">
    <subcellularLocation>
        <location evidence="1">Cell membrane</location>
        <topology evidence="1">Multi-pass membrane protein</topology>
    </subcellularLocation>
</comment>
<dbReference type="CDD" id="cd00212">
    <property type="entry name" value="PTS_IIB_glc"/>
    <property type="match status" value="1"/>
</dbReference>
<dbReference type="PANTHER" id="PTHR30175">
    <property type="entry name" value="PHOSPHOTRANSFERASE SYSTEM TRANSPORT PROTEIN"/>
    <property type="match status" value="1"/>
</dbReference>
<feature type="transmembrane region" description="Helical" evidence="12">
    <location>
        <begin position="329"/>
        <end position="350"/>
    </location>
</feature>
<evidence type="ECO:0000256" key="9">
    <source>
        <dbReference type="ARBA" id="ARBA00022989"/>
    </source>
</evidence>
<dbReference type="Pfam" id="PF00367">
    <property type="entry name" value="PTS_EIIB"/>
    <property type="match status" value="1"/>
</dbReference>
<dbReference type="Gene3D" id="2.70.70.10">
    <property type="entry name" value="Glucose Permease (Domain IIA)"/>
    <property type="match status" value="1"/>
</dbReference>
<keyword evidence="9 12" id="KW-1133">Transmembrane helix</keyword>
<evidence type="ECO:0000313" key="17">
    <source>
        <dbReference type="Proteomes" id="UP001589645"/>
    </source>
</evidence>
<dbReference type="RefSeq" id="WP_390189401.1">
    <property type="nucleotide sequence ID" value="NZ_JBHMEP010000001.1"/>
</dbReference>
<dbReference type="PROSITE" id="PS51093">
    <property type="entry name" value="PTS_EIIA_TYPE_1"/>
    <property type="match status" value="1"/>
</dbReference>
<dbReference type="GO" id="GO:0016740">
    <property type="term" value="F:transferase activity"/>
    <property type="evidence" value="ECO:0007669"/>
    <property type="project" value="UniProtKB-KW"/>
</dbReference>
<evidence type="ECO:0000256" key="4">
    <source>
        <dbReference type="ARBA" id="ARBA00022597"/>
    </source>
</evidence>
<dbReference type="PROSITE" id="PS00371">
    <property type="entry name" value="PTS_EIIA_TYPE_1_HIS"/>
    <property type="match status" value="1"/>
</dbReference>
<dbReference type="Pfam" id="PF00358">
    <property type="entry name" value="PTS_EIIA_1"/>
    <property type="match status" value="1"/>
</dbReference>
<dbReference type="Pfam" id="PF02378">
    <property type="entry name" value="PTS_EIIC"/>
    <property type="match status" value="1"/>
</dbReference>
<feature type="active site" description="Phosphocysteine intermediate; for EIIB activity" evidence="11">
    <location>
        <position position="31"/>
    </location>
</feature>
<keyword evidence="5 16" id="KW-0808">Transferase</keyword>
<feature type="transmembrane region" description="Helical" evidence="12">
    <location>
        <begin position="292"/>
        <end position="317"/>
    </location>
</feature>
<dbReference type="Gene3D" id="3.30.1360.60">
    <property type="entry name" value="Glucose permease domain IIB"/>
    <property type="match status" value="1"/>
</dbReference>
<evidence type="ECO:0000256" key="1">
    <source>
        <dbReference type="ARBA" id="ARBA00004651"/>
    </source>
</evidence>
<dbReference type="EC" id="2.7.1.-" evidence="16"/>
<keyword evidence="6" id="KW-0598">Phosphotransferase system</keyword>
<feature type="transmembrane region" description="Helical" evidence="12">
    <location>
        <begin position="362"/>
        <end position="380"/>
    </location>
</feature>
<evidence type="ECO:0000256" key="5">
    <source>
        <dbReference type="ARBA" id="ARBA00022679"/>
    </source>
</evidence>
<feature type="transmembrane region" description="Helical" evidence="12">
    <location>
        <begin position="141"/>
        <end position="161"/>
    </location>
</feature>
<dbReference type="InterPro" id="IPR001127">
    <property type="entry name" value="PTS_EIIA_1_perm"/>
</dbReference>
<dbReference type="SUPFAM" id="SSF55604">
    <property type="entry name" value="Glucose permease domain IIB"/>
    <property type="match status" value="1"/>
</dbReference>
<sequence length="633" mass="68180">MATSPSYHQRLAAQLVALVGGAENILHVTHCTTRLRFKLKHVPVESLKTVNALPEVISVMNSGGQFQIVLGSQVESTYQAITPLVTTPQNGDISSHFTNVVDTVINIFTPLLWIMSAAGILKGLVVLFASLDWLSRDTGTYRILCSSADAVFFFLPILLGYSASKRFGGNPLIGIVIGCALVHPDITNHVNWLTAQDLAGFEVPTEHFLGFPIQYLNYASSVIPILFATWFQVRIEKCFPKQLPDFADKWLGPFFGLLFTVPLTFLLIGPFSVLLANFISSGVFTLYHASPMIAGLLIGAIWQILVVFGIHWCLVPVALNNITVNGYDVLLPLFIPAVFGQMGACLGVLLKTKDRKVRGYAGPAAMTAMFGITEPAIYGITLPRKWPFIFGCMAGALGGGIIASFQTKAYSMGLLSLFSFAQIISPQGLDISVIACLLATILTIIVAATLTYFFSPSEKPSSVCLSSKIPKQQEKPQFTRKGTRQDDVASPLSGEVIPLSLVSDPTFASGVMGEGIAIIPDSGTLVAPFAGTVSSVFKTQHAMGIKSTTGIELLIHIGIDTVKLDGQGFKLLVEQDQEVTLGEPLIEFDLDFLASQGFETTTPIIVANSKDYLDVILTSATHVKQGAPLMTTL</sequence>
<feature type="domain" description="PTS EIIB type-1" evidence="14">
    <location>
        <begin position="9"/>
        <end position="91"/>
    </location>
</feature>
<dbReference type="PROSITE" id="PS51098">
    <property type="entry name" value="PTS_EIIB_TYPE_1"/>
    <property type="match status" value="1"/>
</dbReference>
<keyword evidence="7 12" id="KW-0812">Transmembrane</keyword>
<keyword evidence="10 12" id="KW-0472">Membrane</keyword>
<evidence type="ECO:0000259" key="13">
    <source>
        <dbReference type="PROSITE" id="PS51093"/>
    </source>
</evidence>
<protein>
    <submittedName>
        <fullName evidence="16">Beta-glucoside-specific PTS transporter subunit IIABC</fullName>
        <ecNumber evidence="16">2.7.1.-</ecNumber>
    </submittedName>
</protein>
<dbReference type="InterPro" id="IPR001996">
    <property type="entry name" value="PTS_IIB_1"/>
</dbReference>
<evidence type="ECO:0000256" key="2">
    <source>
        <dbReference type="ARBA" id="ARBA00022448"/>
    </source>
</evidence>
<evidence type="ECO:0000256" key="10">
    <source>
        <dbReference type="ARBA" id="ARBA00023136"/>
    </source>
</evidence>
<keyword evidence="3" id="KW-1003">Cell membrane</keyword>
<evidence type="ECO:0000256" key="6">
    <source>
        <dbReference type="ARBA" id="ARBA00022683"/>
    </source>
</evidence>
<dbReference type="InterPro" id="IPR011297">
    <property type="entry name" value="PTS_IIABC_b_glu"/>
</dbReference>
<keyword evidence="2" id="KW-0813">Transport</keyword>
<reference evidence="16 17" key="1">
    <citation type="submission" date="2024-09" db="EMBL/GenBank/DDBJ databases">
        <authorList>
            <person name="Sun Q."/>
            <person name="Mori K."/>
        </authorList>
    </citation>
    <scope>NUCLEOTIDE SEQUENCE [LARGE SCALE GENOMIC DNA]</scope>
    <source>
        <strain evidence="16 17">CECT 8064</strain>
    </source>
</reference>
<feature type="domain" description="PTS EIIC type-1" evidence="15">
    <location>
        <begin position="102"/>
        <end position="470"/>
    </location>
</feature>
<organism evidence="16 17">
    <name type="scientific">Vibrio olivae</name>
    <dbReference type="NCBI Taxonomy" id="1243002"/>
    <lineage>
        <taxon>Bacteria</taxon>
        <taxon>Pseudomonadati</taxon>
        <taxon>Pseudomonadota</taxon>
        <taxon>Gammaproteobacteria</taxon>
        <taxon>Vibrionales</taxon>
        <taxon>Vibrionaceae</taxon>
        <taxon>Vibrio</taxon>
    </lineage>
</organism>
<dbReference type="NCBIfam" id="TIGR01995">
    <property type="entry name" value="PTS-II-ABC-beta"/>
    <property type="match status" value="1"/>
</dbReference>
<comment type="caution">
    <text evidence="16">The sequence shown here is derived from an EMBL/GenBank/DDBJ whole genome shotgun (WGS) entry which is preliminary data.</text>
</comment>
<dbReference type="PANTHER" id="PTHR30175:SF1">
    <property type="entry name" value="PTS SYSTEM ARBUTIN-, CELLOBIOSE-, AND SALICIN-SPECIFIC EIIBC COMPONENT-RELATED"/>
    <property type="match status" value="1"/>
</dbReference>
<evidence type="ECO:0000256" key="11">
    <source>
        <dbReference type="PROSITE-ProRule" id="PRU00421"/>
    </source>
</evidence>
<dbReference type="InterPro" id="IPR003352">
    <property type="entry name" value="PTS_EIIC"/>
</dbReference>
<keyword evidence="17" id="KW-1185">Reference proteome</keyword>
<name>A0ABV5HHU7_9VIBR</name>
<feature type="transmembrane region" description="Helical" evidence="12">
    <location>
        <begin position="111"/>
        <end position="129"/>
    </location>
</feature>